<accession>A0AAW9PTM8</accession>
<dbReference type="InterPro" id="IPR011335">
    <property type="entry name" value="Restrct_endonuc-II-like"/>
</dbReference>
<evidence type="ECO:0000259" key="1">
    <source>
        <dbReference type="Pfam" id="PF05685"/>
    </source>
</evidence>
<protein>
    <submittedName>
        <fullName evidence="2">Uma2 family endonuclease</fullName>
    </submittedName>
</protein>
<dbReference type="InterPro" id="IPR008538">
    <property type="entry name" value="Uma2"/>
</dbReference>
<keyword evidence="2" id="KW-0540">Nuclease</keyword>
<organism evidence="2 3">
    <name type="scientific">Tumidithrix elongata BACA0141</name>
    <dbReference type="NCBI Taxonomy" id="2716417"/>
    <lineage>
        <taxon>Bacteria</taxon>
        <taxon>Bacillati</taxon>
        <taxon>Cyanobacteriota</taxon>
        <taxon>Cyanophyceae</taxon>
        <taxon>Pseudanabaenales</taxon>
        <taxon>Pseudanabaenaceae</taxon>
        <taxon>Tumidithrix</taxon>
        <taxon>Tumidithrix elongata</taxon>
    </lineage>
</organism>
<keyword evidence="2" id="KW-0378">Hydrolase</keyword>
<evidence type="ECO:0000313" key="3">
    <source>
        <dbReference type="Proteomes" id="UP001333818"/>
    </source>
</evidence>
<sequence>MPISISCQCRRSYTINDEFARETVKCSNCGAIFQIGLLYLAEVIKKRFSFGGKTALKLLAYQQSAQNWQALQGDEVIPAKEANRFSHGSLVLVRLNDSRQIQQIENQTGQKLAQVLRQFSLRYSRLLNKYQASEEDVEEWKKSLTFSRKSMKTGQRGEVVRFLTHQFEEAFSKAEKPWVALPGYVGVRIRQRPFWDNYRIPAITILPLTQWKALHELEAIIELHEQPPTLVVEVVSDSTETDDCYNLRASAWALLKIPECWIVNLLQKEVTLYILEDQTYTVITYQGDELVQSSIMPSLHLSVSQIMSV</sequence>
<gene>
    <name evidence="2" type="ORF">V2H45_04155</name>
</gene>
<dbReference type="CDD" id="cd06260">
    <property type="entry name" value="DUF820-like"/>
    <property type="match status" value="1"/>
</dbReference>
<dbReference type="EMBL" id="JAZBJZ010000010">
    <property type="protein sequence ID" value="MEE3715937.1"/>
    <property type="molecule type" value="Genomic_DNA"/>
</dbReference>
<dbReference type="GO" id="GO:0004519">
    <property type="term" value="F:endonuclease activity"/>
    <property type="evidence" value="ECO:0007669"/>
    <property type="project" value="UniProtKB-KW"/>
</dbReference>
<dbReference type="Pfam" id="PF05685">
    <property type="entry name" value="Uma2"/>
    <property type="match status" value="1"/>
</dbReference>
<dbReference type="AlphaFoldDB" id="A0AAW9PTM8"/>
<dbReference type="Proteomes" id="UP001333818">
    <property type="component" value="Unassembled WGS sequence"/>
</dbReference>
<name>A0AAW9PTM8_9CYAN</name>
<dbReference type="InterPro" id="IPR012296">
    <property type="entry name" value="Nuclease_put_TT1808"/>
</dbReference>
<comment type="caution">
    <text evidence="2">The sequence shown here is derived from an EMBL/GenBank/DDBJ whole genome shotgun (WGS) entry which is preliminary data.</text>
</comment>
<dbReference type="SUPFAM" id="SSF52980">
    <property type="entry name" value="Restriction endonuclease-like"/>
    <property type="match status" value="1"/>
</dbReference>
<evidence type="ECO:0000313" key="2">
    <source>
        <dbReference type="EMBL" id="MEE3715937.1"/>
    </source>
</evidence>
<keyword evidence="3" id="KW-1185">Reference proteome</keyword>
<feature type="domain" description="Putative restriction endonuclease" evidence="1">
    <location>
        <begin position="151"/>
        <end position="303"/>
    </location>
</feature>
<reference evidence="2" key="1">
    <citation type="submission" date="2024-01" db="EMBL/GenBank/DDBJ databases">
        <title>Bank of Algae and Cyanobacteria of the Azores (BACA) strain genomes.</title>
        <authorList>
            <person name="Luz R."/>
            <person name="Cordeiro R."/>
            <person name="Fonseca A."/>
            <person name="Goncalves V."/>
        </authorList>
    </citation>
    <scope>NUCLEOTIDE SEQUENCE</scope>
    <source>
        <strain evidence="2">BACA0141</strain>
    </source>
</reference>
<dbReference type="PANTHER" id="PTHR34107">
    <property type="entry name" value="SLL0198 PROTEIN-RELATED"/>
    <property type="match status" value="1"/>
</dbReference>
<proteinExistence type="predicted"/>
<dbReference type="PANTHER" id="PTHR34107:SF2">
    <property type="entry name" value="SLL0888 PROTEIN"/>
    <property type="match status" value="1"/>
</dbReference>
<dbReference type="Gene3D" id="3.90.1570.10">
    <property type="entry name" value="tt1808, chain A"/>
    <property type="match status" value="1"/>
</dbReference>
<keyword evidence="2" id="KW-0255">Endonuclease</keyword>
<dbReference type="RefSeq" id="WP_330482361.1">
    <property type="nucleotide sequence ID" value="NZ_JAZBJZ010000010.1"/>
</dbReference>